<feature type="compositionally biased region" description="Gly residues" evidence="1">
    <location>
        <begin position="539"/>
        <end position="556"/>
    </location>
</feature>
<reference evidence="5" key="1">
    <citation type="submission" date="2020-10" db="EMBL/GenBank/DDBJ databases">
        <title>Diverse heliorhodopsins detected via functional metagenomics in peat lake Actinobacteria, Chloroflexi and Archaea.</title>
        <authorList>
            <person name="Chazan A."/>
            <person name="Rozenberg A."/>
            <person name="Tahan R."/>
            <person name="Mannen K."/>
            <person name="Nagata T."/>
            <person name="Yaish S."/>
            <person name="Larom S."/>
            <person name="Kandori H."/>
            <person name="Inoue K."/>
            <person name="Beja O."/>
            <person name="Pushkarev A."/>
        </authorList>
    </citation>
    <scope>NUCLEOTIDE SEQUENCE</scope>
</reference>
<feature type="domain" description="DUF2207" evidence="3">
    <location>
        <begin position="22"/>
        <end position="187"/>
    </location>
</feature>
<sequence length="556" mass="59902">MLAVAGLLASPTLSFAGVDEAVRDYDVSVTVLRNGDLEITERVEYFFDEERHGIYRSLPLLDNLPNDMQQLYVISNMRIEADGIPANVEYAEDENYGVWRIGNPEILISGLHEYTLSYTISGAFTRNGSGNHFLSWDLVGQAWEVPINTAHITVKLPEKPLNIECFYGLVGSSTVCPVENRETTYSTTVSDLNRAGASAVTFDIELSQSALVGVPDPTIRKRPATWTEQVNANKNIGLFSGGIAFAAMMLLVVTRRRTAKTAPVISAVRFDPPELTPGEVAVALHGSFSSRALTATLLDLSVRRVIQISMDGKHMEISQWDRQAVVADWERDLLSTLFDRSDVVSLKEYRPEVTTTIAAMKETLLVAAHDSGRRSQSSLKYRVPVMITAFVGVLLAIVGGVLGSQRPIVFLVCIPAAVVMLLLSVIGFFVIPQFETPSSAEFVSHMKGLIRAMDTDAAALRREFAQRSGLSPAAVFATMLPLAVVFELENSWTSAFPDVSDDDLRAVGWGFVPIGSISDSIDSAVDILSTVSEAPSSSDGGGSSGGGGGGGGGGSW</sequence>
<keyword evidence="2" id="KW-1133">Transmembrane helix</keyword>
<evidence type="ECO:0000313" key="5">
    <source>
        <dbReference type="EMBL" id="QOV08916.1"/>
    </source>
</evidence>
<evidence type="ECO:0000259" key="3">
    <source>
        <dbReference type="Pfam" id="PF09972"/>
    </source>
</evidence>
<evidence type="ECO:0000259" key="4">
    <source>
        <dbReference type="Pfam" id="PF20990"/>
    </source>
</evidence>
<dbReference type="InterPro" id="IPR018702">
    <property type="entry name" value="DUF2207"/>
</dbReference>
<protein>
    <recommendedName>
        <fullName evidence="6">DUF2207 domain-containing protein</fullName>
    </recommendedName>
</protein>
<name>A0A871YED4_9ACTN</name>
<accession>A0A871YED4</accession>
<dbReference type="Pfam" id="PF09972">
    <property type="entry name" value="DUF2207"/>
    <property type="match status" value="1"/>
</dbReference>
<evidence type="ECO:0008006" key="6">
    <source>
        <dbReference type="Google" id="ProtNLM"/>
    </source>
</evidence>
<gene>
    <name evidence="5" type="ORF">HULAa55C9_00034</name>
</gene>
<proteinExistence type="predicted"/>
<feature type="transmembrane region" description="Helical" evidence="2">
    <location>
        <begin position="236"/>
        <end position="253"/>
    </location>
</feature>
<dbReference type="Pfam" id="PF20990">
    <property type="entry name" value="DUF2207_C"/>
    <property type="match status" value="1"/>
</dbReference>
<feature type="domain" description="Predicted membrane protein YciQ-like C-terminal" evidence="4">
    <location>
        <begin position="270"/>
        <end position="496"/>
    </location>
</feature>
<keyword evidence="2" id="KW-0812">Transmembrane</keyword>
<organism evidence="5">
    <name type="scientific">uncultured Actinomycetes bacterium</name>
    <dbReference type="NCBI Taxonomy" id="152507"/>
    <lineage>
        <taxon>Bacteria</taxon>
        <taxon>Bacillati</taxon>
        <taxon>Actinomycetota</taxon>
        <taxon>Actinomycetes</taxon>
        <taxon>environmental samples</taxon>
    </lineage>
</organism>
<evidence type="ECO:0000256" key="1">
    <source>
        <dbReference type="SAM" id="MobiDB-lite"/>
    </source>
</evidence>
<evidence type="ECO:0000256" key="2">
    <source>
        <dbReference type="SAM" id="Phobius"/>
    </source>
</evidence>
<feature type="transmembrane region" description="Helical" evidence="2">
    <location>
        <begin position="383"/>
        <end position="402"/>
    </location>
</feature>
<keyword evidence="2" id="KW-0472">Membrane</keyword>
<feature type="transmembrane region" description="Helical" evidence="2">
    <location>
        <begin position="408"/>
        <end position="431"/>
    </location>
</feature>
<dbReference type="InterPro" id="IPR048389">
    <property type="entry name" value="YciQ-like_C"/>
</dbReference>
<feature type="region of interest" description="Disordered" evidence="1">
    <location>
        <begin position="532"/>
        <end position="556"/>
    </location>
</feature>
<dbReference type="EMBL" id="MW122876">
    <property type="protein sequence ID" value="QOV08916.1"/>
    <property type="molecule type" value="Genomic_DNA"/>
</dbReference>
<dbReference type="AlphaFoldDB" id="A0A871YED4"/>